<keyword evidence="2" id="KW-1185">Reference proteome</keyword>
<evidence type="ECO:0000313" key="1">
    <source>
        <dbReference type="EMBL" id="SBT12576.1"/>
    </source>
</evidence>
<sequence length="352" mass="41616">MVELKYFEDESVQSWIFRNLVVEGEIDLSSILSSEGDWYNNVSFRKACPERMTRTCDVELLRFLRNSGLALKYAEKYDNPVDYLDRIYSIFQPLDYPIPKTNADGSIAIRFCPECILQAIQEYGFGYFKWEWLQGLQCLKHGRLLSQLKKSKRETMVLTLLKVLSGCPLDVRELTNLSVKHTQRLSRVSVDYHIMPCFMVDFYLWATMRRNDHSLGDGFHDWYYQDGRRKPVSRECLIQIYEYYNKFFPEQSHRFIKERGEIKFVRFGINQPGSLSEKLLKSSKHNCSYCTKWEAFGECPAKPIKLFVIEPQYTYTGLNPCDFFLKFGTPYFPRRPVDRHIQEIDFDLLLPT</sequence>
<accession>A0A1C3JBX9</accession>
<dbReference type="EMBL" id="FLQZ01000030">
    <property type="protein sequence ID" value="SBT12576.1"/>
    <property type="molecule type" value="Genomic_DNA"/>
</dbReference>
<name>A0A1C3JBX9_9VIBR</name>
<gene>
    <name evidence="1" type="ORF">VCE7224_01319</name>
</gene>
<organism evidence="1 2">
    <name type="scientific">Vibrio celticus</name>
    <dbReference type="NCBI Taxonomy" id="446372"/>
    <lineage>
        <taxon>Bacteria</taxon>
        <taxon>Pseudomonadati</taxon>
        <taxon>Pseudomonadota</taxon>
        <taxon>Gammaproteobacteria</taxon>
        <taxon>Vibrionales</taxon>
        <taxon>Vibrionaceae</taxon>
        <taxon>Vibrio</taxon>
    </lineage>
</organism>
<proteinExistence type="predicted"/>
<dbReference type="Proteomes" id="UP000092819">
    <property type="component" value="Unassembled WGS sequence"/>
</dbReference>
<protein>
    <submittedName>
        <fullName evidence="1">Uncharacterized protein</fullName>
    </submittedName>
</protein>
<dbReference type="AlphaFoldDB" id="A0A1C3JBX9"/>
<evidence type="ECO:0000313" key="2">
    <source>
        <dbReference type="Proteomes" id="UP000092819"/>
    </source>
</evidence>
<reference evidence="2" key="1">
    <citation type="submission" date="2016-06" db="EMBL/GenBank/DDBJ databases">
        <authorList>
            <person name="Rodrigo-Torres L."/>
            <person name="Arahal D.R."/>
        </authorList>
    </citation>
    <scope>NUCLEOTIDE SEQUENCE [LARGE SCALE GENOMIC DNA]</scope>
    <source>
        <strain evidence="2">CECT 7224</strain>
    </source>
</reference>
<dbReference type="RefSeq" id="WP_065675941.1">
    <property type="nucleotide sequence ID" value="NZ_AP025463.1"/>
</dbReference>